<evidence type="ECO:0000313" key="4">
    <source>
        <dbReference type="Proteomes" id="UP001152797"/>
    </source>
</evidence>
<keyword evidence="4" id="KW-1185">Reference proteome</keyword>
<dbReference type="AlphaFoldDB" id="A0A9P1DRK2"/>
<name>A0A9P1DRK2_9DINO</name>
<dbReference type="EMBL" id="CAMXCT010006529">
    <property type="protein sequence ID" value="CAI4015382.1"/>
    <property type="molecule type" value="Genomic_DNA"/>
</dbReference>
<dbReference type="EMBL" id="CAMXCT020006529">
    <property type="protein sequence ID" value="CAL1168757.1"/>
    <property type="molecule type" value="Genomic_DNA"/>
</dbReference>
<evidence type="ECO:0000313" key="2">
    <source>
        <dbReference type="EMBL" id="CAI4015382.1"/>
    </source>
</evidence>
<dbReference type="OrthoDB" id="412248at2759"/>
<feature type="region of interest" description="Disordered" evidence="1">
    <location>
        <begin position="508"/>
        <end position="566"/>
    </location>
</feature>
<reference evidence="2" key="1">
    <citation type="submission" date="2022-10" db="EMBL/GenBank/DDBJ databases">
        <authorList>
            <person name="Chen Y."/>
            <person name="Dougan E. K."/>
            <person name="Chan C."/>
            <person name="Rhodes N."/>
            <person name="Thang M."/>
        </authorList>
    </citation>
    <scope>NUCLEOTIDE SEQUENCE</scope>
</reference>
<evidence type="ECO:0000313" key="3">
    <source>
        <dbReference type="EMBL" id="CAL4802694.1"/>
    </source>
</evidence>
<organism evidence="2">
    <name type="scientific">Cladocopium goreaui</name>
    <dbReference type="NCBI Taxonomy" id="2562237"/>
    <lineage>
        <taxon>Eukaryota</taxon>
        <taxon>Sar</taxon>
        <taxon>Alveolata</taxon>
        <taxon>Dinophyceae</taxon>
        <taxon>Suessiales</taxon>
        <taxon>Symbiodiniaceae</taxon>
        <taxon>Cladocopium</taxon>
    </lineage>
</organism>
<dbReference type="Proteomes" id="UP001152797">
    <property type="component" value="Unassembled WGS sequence"/>
</dbReference>
<comment type="caution">
    <text evidence="2">The sequence shown here is derived from an EMBL/GenBank/DDBJ whole genome shotgun (WGS) entry which is preliminary data.</text>
</comment>
<accession>A0A9P1DRK2</accession>
<dbReference type="EMBL" id="CAMXCT030006529">
    <property type="protein sequence ID" value="CAL4802694.1"/>
    <property type="molecule type" value="Genomic_DNA"/>
</dbReference>
<reference evidence="3 4" key="2">
    <citation type="submission" date="2024-05" db="EMBL/GenBank/DDBJ databases">
        <authorList>
            <person name="Chen Y."/>
            <person name="Shah S."/>
            <person name="Dougan E. K."/>
            <person name="Thang M."/>
            <person name="Chan C."/>
        </authorList>
    </citation>
    <scope>NUCLEOTIDE SEQUENCE [LARGE SCALE GENOMIC DNA]</scope>
</reference>
<proteinExistence type="predicted"/>
<sequence length="640" mass="71430">MRERLNISPGTPLISSQMGEVQWYAYLGSPPPVIRRRAVLSQGHVPRAAAAVPKFIREMQVTLGTAPNVDISQMTTIPGDVQVGLSLDILGPRSPAAVSAPSVTEEMQQEMRALASQVAGSKGDEPLKSLARLNPPELHHQVHQEVKRYQSTGVVKAQEKTLESEAKSPDLSPAVFKALPSQRQVAIVVWEHIWTDNWEVGATPSRVTRPTEASARRSQAGSEIAVTFLHDLTEQDTTFYQYDKSQLGPFRRKKESTGPVVRDVTPSAWALATSRSSPSLETRMVLGRQVRETAMATPRSSLGRSLGRGQKEIEEVLEHKGSTLQCCNLLWDSWSVTQPVAKAAPTLDRQFKLSIVLHSATVEKISGPGLVQDQRPYITIRINDKLKVAPQVLLKLCFPVETELGDWCSDKEQWCFREVITLEVVPTDEIFVAVSSSTKYDFWLASVQLTNTKIGEACFPVFSVMPRLKPEDRDENGIVFSSPIIPFDVREDGVTTARTYLSFETMQAPMTSRQHRPSEGGCCEISRKEANPSRSATPALRSRRKDFKAPVPQTIPPGARPRTLGGQLLHTKDPKIIAEFKVPKETQRYQDYPCGRRSPRARYSATIKEWERPQEMILREPVMLGKVARIDWEARCQKAK</sequence>
<gene>
    <name evidence="2" type="ORF">C1SCF055_LOCUS40216</name>
</gene>
<evidence type="ECO:0000256" key="1">
    <source>
        <dbReference type="SAM" id="MobiDB-lite"/>
    </source>
</evidence>
<protein>
    <submittedName>
        <fullName evidence="2">Uncharacterized protein</fullName>
    </submittedName>
</protein>